<evidence type="ECO:0000256" key="1">
    <source>
        <dbReference type="SAM" id="Coils"/>
    </source>
</evidence>
<protein>
    <submittedName>
        <fullName evidence="2">Uncharacterized protein</fullName>
    </submittedName>
</protein>
<keyword evidence="3" id="KW-1185">Reference proteome</keyword>
<keyword evidence="1" id="KW-0175">Coiled coil</keyword>
<comment type="caution">
    <text evidence="2">The sequence shown here is derived from an EMBL/GenBank/DDBJ whole genome shotgun (WGS) entry which is preliminary data.</text>
</comment>
<name>A0A267GT69_9PLAT</name>
<evidence type="ECO:0000313" key="2">
    <source>
        <dbReference type="EMBL" id="PAA89220.1"/>
    </source>
</evidence>
<reference evidence="2 3" key="1">
    <citation type="submission" date="2017-06" db="EMBL/GenBank/DDBJ databases">
        <title>A platform for efficient transgenesis in Macrostomum lignano, a flatworm model organism for stem cell research.</title>
        <authorList>
            <person name="Berezikov E."/>
        </authorList>
    </citation>
    <scope>NUCLEOTIDE SEQUENCE [LARGE SCALE GENOMIC DNA]</scope>
    <source>
        <strain evidence="2">DV1</strain>
        <tissue evidence="2">Whole organism</tissue>
    </source>
</reference>
<evidence type="ECO:0000313" key="3">
    <source>
        <dbReference type="Proteomes" id="UP000215902"/>
    </source>
</evidence>
<gene>
    <name evidence="2" type="ORF">BOX15_Mlig020770g1</name>
</gene>
<proteinExistence type="predicted"/>
<accession>A0A267GT69</accession>
<sequence>MQYLGSILCVIVGMVAMDYLHMRSDIEILRQEVKNLRQSNEQAYRAMIKLQNNKLLELKEARRNGWNGFSFLFKAVNGVASKIKKWVPLLS</sequence>
<feature type="coiled-coil region" evidence="1">
    <location>
        <begin position="19"/>
        <end position="53"/>
    </location>
</feature>
<dbReference type="EMBL" id="NIVC01000158">
    <property type="protein sequence ID" value="PAA89220.1"/>
    <property type="molecule type" value="Genomic_DNA"/>
</dbReference>
<organism evidence="2 3">
    <name type="scientific">Macrostomum lignano</name>
    <dbReference type="NCBI Taxonomy" id="282301"/>
    <lineage>
        <taxon>Eukaryota</taxon>
        <taxon>Metazoa</taxon>
        <taxon>Spiralia</taxon>
        <taxon>Lophotrochozoa</taxon>
        <taxon>Platyhelminthes</taxon>
        <taxon>Rhabditophora</taxon>
        <taxon>Macrostomorpha</taxon>
        <taxon>Macrostomida</taxon>
        <taxon>Macrostomidae</taxon>
        <taxon>Macrostomum</taxon>
    </lineage>
</organism>
<dbReference type="AlphaFoldDB" id="A0A267GT69"/>
<dbReference type="Proteomes" id="UP000215902">
    <property type="component" value="Unassembled WGS sequence"/>
</dbReference>